<evidence type="ECO:0000313" key="8">
    <source>
        <dbReference type="Proteomes" id="UP000720595"/>
    </source>
</evidence>
<protein>
    <submittedName>
        <fullName evidence="7">Na+-transporting methylmalonyl-CoA/oxaloacetate decarboxylase beta subunit</fullName>
    </submittedName>
</protein>
<sequence length="98" mass="10225">MNKIIIVVAINLIGAGVLYGYNANEAGAIGIIGGADGPTQIYTETNKKTDKDKGIEIIGGADGPTQIYTEKKENNDKDKGIVIIGGADGPTQIYTKSK</sequence>
<keyword evidence="6" id="KW-0472">Membrane</keyword>
<dbReference type="RefSeq" id="WP_019107804.1">
    <property type="nucleotide sequence ID" value="NZ_JAFBDH010000004.1"/>
</dbReference>
<keyword evidence="2" id="KW-1003">Cell membrane</keyword>
<dbReference type="PANTHER" id="PTHR35806:SF1">
    <property type="entry name" value="OXALOACETATE DECARBOXYLASE BETA CHAIN 2"/>
    <property type="match status" value="1"/>
</dbReference>
<dbReference type="PANTHER" id="PTHR35806">
    <property type="entry name" value="OXALOACETATE DECARBOXYLASE BETA CHAIN 2"/>
    <property type="match status" value="1"/>
</dbReference>
<evidence type="ECO:0000256" key="6">
    <source>
        <dbReference type="ARBA" id="ARBA00023136"/>
    </source>
</evidence>
<keyword evidence="8" id="KW-1185">Reference proteome</keyword>
<gene>
    <name evidence="7" type="ORF">JOD41_000968</name>
</gene>
<proteinExistence type="predicted"/>
<dbReference type="Proteomes" id="UP000720595">
    <property type="component" value="Unassembled WGS sequence"/>
</dbReference>
<keyword evidence="4" id="KW-1278">Translocase</keyword>
<evidence type="ECO:0000256" key="2">
    <source>
        <dbReference type="ARBA" id="ARBA00022475"/>
    </source>
</evidence>
<dbReference type="Pfam" id="PF03977">
    <property type="entry name" value="OAD_beta"/>
    <property type="match status" value="1"/>
</dbReference>
<accession>A0ABS2MJN3</accession>
<evidence type="ECO:0000256" key="3">
    <source>
        <dbReference type="ARBA" id="ARBA00022692"/>
    </source>
</evidence>
<evidence type="ECO:0000313" key="7">
    <source>
        <dbReference type="EMBL" id="MBM7550233.1"/>
    </source>
</evidence>
<comment type="subcellular location">
    <subcellularLocation>
        <location evidence="1">Cell membrane</location>
        <topology evidence="1">Multi-pass membrane protein</topology>
    </subcellularLocation>
</comment>
<evidence type="ECO:0000256" key="5">
    <source>
        <dbReference type="ARBA" id="ARBA00022989"/>
    </source>
</evidence>
<keyword evidence="5" id="KW-1133">Transmembrane helix</keyword>
<name>A0ABS2MJN3_9FIRM</name>
<dbReference type="InterPro" id="IPR005661">
    <property type="entry name" value="OadB_MmdB"/>
</dbReference>
<evidence type="ECO:0000256" key="1">
    <source>
        <dbReference type="ARBA" id="ARBA00004651"/>
    </source>
</evidence>
<comment type="caution">
    <text evidence="7">The sequence shown here is derived from an EMBL/GenBank/DDBJ whole genome shotgun (WGS) entry which is preliminary data.</text>
</comment>
<keyword evidence="3" id="KW-0812">Transmembrane</keyword>
<evidence type="ECO:0000256" key="4">
    <source>
        <dbReference type="ARBA" id="ARBA00022967"/>
    </source>
</evidence>
<dbReference type="EMBL" id="JAFBDH010000004">
    <property type="protein sequence ID" value="MBM7550233.1"/>
    <property type="molecule type" value="Genomic_DNA"/>
</dbReference>
<organism evidence="7 8">
    <name type="scientific">Peptoniphilus gorbachii</name>
    <dbReference type="NCBI Taxonomy" id="411567"/>
    <lineage>
        <taxon>Bacteria</taxon>
        <taxon>Bacillati</taxon>
        <taxon>Bacillota</taxon>
        <taxon>Tissierellia</taxon>
        <taxon>Tissierellales</taxon>
        <taxon>Peptoniphilaceae</taxon>
        <taxon>Peptoniphilus</taxon>
    </lineage>
</organism>
<reference evidence="7 8" key="1">
    <citation type="submission" date="2021-01" db="EMBL/GenBank/DDBJ databases">
        <title>Genomic Encyclopedia of Type Strains, Phase IV (KMG-IV): sequencing the most valuable type-strain genomes for metagenomic binning, comparative biology and taxonomic classification.</title>
        <authorList>
            <person name="Goeker M."/>
        </authorList>
    </citation>
    <scope>NUCLEOTIDE SEQUENCE [LARGE SCALE GENOMIC DNA]</scope>
    <source>
        <strain evidence="7 8">DSM 21461</strain>
    </source>
</reference>